<sequence length="270" mass="30945">MPVLYDEAFKYMRESSVELLKTWQQSFVTCSEENDASDHQYLEVGCGPGNITRNDLLPLCPPSLTRLVGTDISEAMLDYARNVNAHPKVHYRRLDITADEDVSRFIAEEGRFQRVYSFFALHCIQDKAAALRNIERLMTPGGECLIIYHPYAQSAKYYRALLESGLWEKYHGVLWRTMPVFHETDDPVFLRKSFLDLVKLTGIVPLSCELLQVNVKNVDLDVISRSFAKISPIYDLLTEEEKPLSFKFTEKFLLQGRCSGFSTTGSTQQH</sequence>
<dbReference type="InterPro" id="IPR029063">
    <property type="entry name" value="SAM-dependent_MTases_sf"/>
</dbReference>
<accession>A0A9D4T3X3</accession>
<dbReference type="Proteomes" id="UP000821837">
    <property type="component" value="Unassembled WGS sequence"/>
</dbReference>
<evidence type="ECO:0000313" key="2">
    <source>
        <dbReference type="EMBL" id="KAH7969194.1"/>
    </source>
</evidence>
<name>A0A9D4T3X3_RHISA</name>
<organism evidence="2 3">
    <name type="scientific">Rhipicephalus sanguineus</name>
    <name type="common">Brown dog tick</name>
    <name type="synonym">Ixodes sanguineus</name>
    <dbReference type="NCBI Taxonomy" id="34632"/>
    <lineage>
        <taxon>Eukaryota</taxon>
        <taxon>Metazoa</taxon>
        <taxon>Ecdysozoa</taxon>
        <taxon>Arthropoda</taxon>
        <taxon>Chelicerata</taxon>
        <taxon>Arachnida</taxon>
        <taxon>Acari</taxon>
        <taxon>Parasitiformes</taxon>
        <taxon>Ixodida</taxon>
        <taxon>Ixodoidea</taxon>
        <taxon>Ixodidae</taxon>
        <taxon>Rhipicephalinae</taxon>
        <taxon>Rhipicephalus</taxon>
        <taxon>Rhipicephalus</taxon>
    </lineage>
</organism>
<comment type="caution">
    <text evidence="2">The sequence shown here is derived from an EMBL/GenBank/DDBJ whole genome shotgun (WGS) entry which is preliminary data.</text>
</comment>
<dbReference type="EMBL" id="JABSTV010001248">
    <property type="protein sequence ID" value="KAH7969194.1"/>
    <property type="molecule type" value="Genomic_DNA"/>
</dbReference>
<feature type="domain" description="Methyltransferase type 12" evidence="1">
    <location>
        <begin position="42"/>
        <end position="143"/>
    </location>
</feature>
<reference evidence="2" key="2">
    <citation type="submission" date="2021-09" db="EMBL/GenBank/DDBJ databases">
        <authorList>
            <person name="Jia N."/>
            <person name="Wang J."/>
            <person name="Shi W."/>
            <person name="Du L."/>
            <person name="Sun Y."/>
            <person name="Zhan W."/>
            <person name="Jiang J."/>
            <person name="Wang Q."/>
            <person name="Zhang B."/>
            <person name="Ji P."/>
            <person name="Sakyi L.B."/>
            <person name="Cui X."/>
            <person name="Yuan T."/>
            <person name="Jiang B."/>
            <person name="Yang W."/>
            <person name="Lam T.T.-Y."/>
            <person name="Chang Q."/>
            <person name="Ding S."/>
            <person name="Wang X."/>
            <person name="Zhu J."/>
            <person name="Ruan X."/>
            <person name="Zhao L."/>
            <person name="Wei J."/>
            <person name="Que T."/>
            <person name="Du C."/>
            <person name="Cheng J."/>
            <person name="Dai P."/>
            <person name="Han X."/>
            <person name="Huang E."/>
            <person name="Gao Y."/>
            <person name="Liu J."/>
            <person name="Shao H."/>
            <person name="Ye R."/>
            <person name="Li L."/>
            <person name="Wei W."/>
            <person name="Wang X."/>
            <person name="Wang C."/>
            <person name="Huo Q."/>
            <person name="Li W."/>
            <person name="Guo W."/>
            <person name="Chen H."/>
            <person name="Chen S."/>
            <person name="Zhou L."/>
            <person name="Zhou L."/>
            <person name="Ni X."/>
            <person name="Tian J."/>
            <person name="Zhou Y."/>
            <person name="Sheng Y."/>
            <person name="Liu T."/>
            <person name="Pan Y."/>
            <person name="Xia L."/>
            <person name="Li J."/>
            <person name="Zhao F."/>
            <person name="Cao W."/>
        </authorList>
    </citation>
    <scope>NUCLEOTIDE SEQUENCE</scope>
    <source>
        <strain evidence="2">Rsan-2018</strain>
        <tissue evidence="2">Larvae</tissue>
    </source>
</reference>
<dbReference type="Gene3D" id="3.40.50.150">
    <property type="entry name" value="Vaccinia Virus protein VP39"/>
    <property type="match status" value="1"/>
</dbReference>
<keyword evidence="3" id="KW-1185">Reference proteome</keyword>
<evidence type="ECO:0000259" key="1">
    <source>
        <dbReference type="Pfam" id="PF08242"/>
    </source>
</evidence>
<dbReference type="SUPFAM" id="SSF53335">
    <property type="entry name" value="S-adenosyl-L-methionine-dependent methyltransferases"/>
    <property type="match status" value="1"/>
</dbReference>
<dbReference type="GO" id="GO:0010420">
    <property type="term" value="F:polyprenyldihydroxybenzoate methyltransferase activity"/>
    <property type="evidence" value="ECO:0007669"/>
    <property type="project" value="TreeGrafter"/>
</dbReference>
<proteinExistence type="predicted"/>
<dbReference type="PANTHER" id="PTHR43464">
    <property type="entry name" value="METHYLTRANSFERASE"/>
    <property type="match status" value="1"/>
</dbReference>
<evidence type="ECO:0000313" key="3">
    <source>
        <dbReference type="Proteomes" id="UP000821837"/>
    </source>
</evidence>
<dbReference type="CDD" id="cd02440">
    <property type="entry name" value="AdoMet_MTases"/>
    <property type="match status" value="1"/>
</dbReference>
<protein>
    <recommendedName>
        <fullName evidence="1">Methyltransferase type 12 domain-containing protein</fullName>
    </recommendedName>
</protein>
<dbReference type="AlphaFoldDB" id="A0A9D4T3X3"/>
<dbReference type="PANTHER" id="PTHR43464:SF23">
    <property type="entry name" value="JUVENILE HORMONE ACID O-METHYLTRANSFERASE"/>
    <property type="match status" value="1"/>
</dbReference>
<dbReference type="Pfam" id="PF08242">
    <property type="entry name" value="Methyltransf_12"/>
    <property type="match status" value="1"/>
</dbReference>
<dbReference type="VEuPathDB" id="VectorBase:RSAN_053937"/>
<reference evidence="2" key="1">
    <citation type="journal article" date="2020" name="Cell">
        <title>Large-Scale Comparative Analyses of Tick Genomes Elucidate Their Genetic Diversity and Vector Capacities.</title>
        <authorList>
            <consortium name="Tick Genome and Microbiome Consortium (TIGMIC)"/>
            <person name="Jia N."/>
            <person name="Wang J."/>
            <person name="Shi W."/>
            <person name="Du L."/>
            <person name="Sun Y."/>
            <person name="Zhan W."/>
            <person name="Jiang J.F."/>
            <person name="Wang Q."/>
            <person name="Zhang B."/>
            <person name="Ji P."/>
            <person name="Bell-Sakyi L."/>
            <person name="Cui X.M."/>
            <person name="Yuan T.T."/>
            <person name="Jiang B.G."/>
            <person name="Yang W.F."/>
            <person name="Lam T.T."/>
            <person name="Chang Q.C."/>
            <person name="Ding S.J."/>
            <person name="Wang X.J."/>
            <person name="Zhu J.G."/>
            <person name="Ruan X.D."/>
            <person name="Zhao L."/>
            <person name="Wei J.T."/>
            <person name="Ye R.Z."/>
            <person name="Que T.C."/>
            <person name="Du C.H."/>
            <person name="Zhou Y.H."/>
            <person name="Cheng J.X."/>
            <person name="Dai P.F."/>
            <person name="Guo W.B."/>
            <person name="Han X.H."/>
            <person name="Huang E.J."/>
            <person name="Li L.F."/>
            <person name="Wei W."/>
            <person name="Gao Y.C."/>
            <person name="Liu J.Z."/>
            <person name="Shao H.Z."/>
            <person name="Wang X."/>
            <person name="Wang C.C."/>
            <person name="Yang T.C."/>
            <person name="Huo Q.B."/>
            <person name="Li W."/>
            <person name="Chen H.Y."/>
            <person name="Chen S.E."/>
            <person name="Zhou L.G."/>
            <person name="Ni X.B."/>
            <person name="Tian J.H."/>
            <person name="Sheng Y."/>
            <person name="Liu T."/>
            <person name="Pan Y.S."/>
            <person name="Xia L.Y."/>
            <person name="Li J."/>
            <person name="Zhao F."/>
            <person name="Cao W.C."/>
        </authorList>
    </citation>
    <scope>NUCLEOTIDE SEQUENCE</scope>
    <source>
        <strain evidence="2">Rsan-2018</strain>
    </source>
</reference>
<gene>
    <name evidence="2" type="ORF">HPB52_015773</name>
</gene>
<dbReference type="InterPro" id="IPR013217">
    <property type="entry name" value="Methyltransf_12"/>
</dbReference>